<keyword evidence="4" id="KW-1185">Reference proteome</keyword>
<dbReference type="EMBL" id="SRLO01000885">
    <property type="protein sequence ID" value="TNN44787.1"/>
    <property type="molecule type" value="Genomic_DNA"/>
</dbReference>
<dbReference type="Pfam" id="PF23344">
    <property type="entry name" value="ZP-N"/>
    <property type="match status" value="1"/>
</dbReference>
<feature type="region of interest" description="Disordered" evidence="1">
    <location>
        <begin position="426"/>
        <end position="445"/>
    </location>
</feature>
<dbReference type="PANTHER" id="PTHR47130">
    <property type="entry name" value="SI:DKEY-19B23.11-RELATED"/>
    <property type="match status" value="1"/>
</dbReference>
<feature type="compositionally biased region" description="Polar residues" evidence="1">
    <location>
        <begin position="380"/>
        <end position="409"/>
    </location>
</feature>
<comment type="caution">
    <text evidence="3">The sequence shown here is derived from an EMBL/GenBank/DDBJ whole genome shotgun (WGS) entry which is preliminary data.</text>
</comment>
<feature type="compositionally biased region" description="Basic and acidic residues" evidence="1">
    <location>
        <begin position="428"/>
        <end position="439"/>
    </location>
</feature>
<evidence type="ECO:0000259" key="2">
    <source>
        <dbReference type="Pfam" id="PF23344"/>
    </source>
</evidence>
<sequence>MTVVTTLTSTWPAVQPDRITLLDPTCGPKETDGSRVLFEFKVDSCGTRTMVGESYVVYENQILYDRRLVADGPNLISRESQFKLTVRCFYPLTGVNRLSMDRIFSSETSGVGSVKVFESLKDSLNKLPAEDCLLQETGNPVNIPTKQVYQTTATGGVLPHPGVGPRPKTGTNKFIPVPRGHKQLLHSSQNLNMFPDLNLVPPPEGQTTGINVPLQVLAPPDLYINSGRTDENPALSSSSRIPNSTVVERFESNWGSADQTPTPEGTWEQPTLGQNTIVKPNEDMQSLKMSLSPGIQEQIQQLEASLDMSLYRPLAVEMTNTQEMPGSQPQSKTYAYQASWLHPVLQPPSQSSPDHIGRREPLPSSRDQKYISANPKGLSFENTTSTLYGDSQESVSTEPTSTSQVTQHLQRPGTIERRDIETVQAKGEPPRVEPLRKFDSSGQPLHQKPVVQRANSHLSNPSQYATGMTADGNHWMSQQLPEHQGLNGGEHLPEKMGFSSLKRKRGVRGITVQPDQAAVIRFSYQSPNQQDHQQKLGRLYPNQKVVQSVAETGNGGYGNLLSDVPRPIGASDISQACSQSPRAPPLGLTPGSHQQDGLPQSDTGEPPAGRPTSV</sequence>
<dbReference type="AlphaFoldDB" id="A0A4Z2FU38"/>
<evidence type="ECO:0000313" key="4">
    <source>
        <dbReference type="Proteomes" id="UP000314294"/>
    </source>
</evidence>
<protein>
    <submittedName>
        <fullName evidence="3">Zona pellucida sperm-binding protein 2</fullName>
    </submittedName>
</protein>
<organism evidence="3 4">
    <name type="scientific">Liparis tanakae</name>
    <name type="common">Tanaka's snailfish</name>
    <dbReference type="NCBI Taxonomy" id="230148"/>
    <lineage>
        <taxon>Eukaryota</taxon>
        <taxon>Metazoa</taxon>
        <taxon>Chordata</taxon>
        <taxon>Craniata</taxon>
        <taxon>Vertebrata</taxon>
        <taxon>Euteleostomi</taxon>
        <taxon>Actinopterygii</taxon>
        <taxon>Neopterygii</taxon>
        <taxon>Teleostei</taxon>
        <taxon>Neoteleostei</taxon>
        <taxon>Acanthomorphata</taxon>
        <taxon>Eupercaria</taxon>
        <taxon>Perciformes</taxon>
        <taxon>Cottioidei</taxon>
        <taxon>Cottales</taxon>
        <taxon>Liparidae</taxon>
        <taxon>Liparis</taxon>
    </lineage>
</organism>
<evidence type="ECO:0000313" key="3">
    <source>
        <dbReference type="EMBL" id="TNN44787.1"/>
    </source>
</evidence>
<dbReference type="PANTHER" id="PTHR47130:SF6">
    <property type="entry name" value="EGG ENVELOPE GLYCOPROTEIN-LIKE PRECURSOR"/>
    <property type="match status" value="1"/>
</dbReference>
<dbReference type="Gene3D" id="2.60.40.3210">
    <property type="entry name" value="Zona pellucida, ZP-N domain"/>
    <property type="match status" value="1"/>
</dbReference>
<proteinExistence type="predicted"/>
<feature type="compositionally biased region" description="Basic and acidic residues" evidence="1">
    <location>
        <begin position="355"/>
        <end position="369"/>
    </location>
</feature>
<dbReference type="OrthoDB" id="8945590at2759"/>
<dbReference type="Proteomes" id="UP000314294">
    <property type="component" value="Unassembled WGS sequence"/>
</dbReference>
<feature type="region of interest" description="Disordered" evidence="1">
    <location>
        <begin position="552"/>
        <end position="614"/>
    </location>
</feature>
<reference evidence="3 4" key="1">
    <citation type="submission" date="2019-03" db="EMBL/GenBank/DDBJ databases">
        <title>First draft genome of Liparis tanakae, snailfish: a comprehensive survey of snailfish specific genes.</title>
        <authorList>
            <person name="Kim W."/>
            <person name="Song I."/>
            <person name="Jeong J.-H."/>
            <person name="Kim D."/>
            <person name="Kim S."/>
            <person name="Ryu S."/>
            <person name="Song J.Y."/>
            <person name="Lee S.K."/>
        </authorList>
    </citation>
    <scope>NUCLEOTIDE SEQUENCE [LARGE SCALE GENOMIC DNA]</scope>
    <source>
        <tissue evidence="3">Muscle</tissue>
    </source>
</reference>
<accession>A0A4Z2FU38</accession>
<feature type="region of interest" description="Disordered" evidence="1">
    <location>
        <begin position="344"/>
        <end position="415"/>
    </location>
</feature>
<gene>
    <name evidence="3" type="primary">ZP2_4</name>
    <name evidence="3" type="ORF">EYF80_045036</name>
</gene>
<name>A0A4Z2FU38_9TELE</name>
<dbReference type="InterPro" id="IPR055356">
    <property type="entry name" value="ZP-N"/>
</dbReference>
<feature type="compositionally biased region" description="Polar residues" evidence="1">
    <location>
        <begin position="591"/>
        <end position="603"/>
    </location>
</feature>
<feature type="domain" description="ZP-N" evidence="2">
    <location>
        <begin position="3"/>
        <end position="91"/>
    </location>
</feature>
<evidence type="ECO:0000256" key="1">
    <source>
        <dbReference type="SAM" id="MobiDB-lite"/>
    </source>
</evidence>
<feature type="compositionally biased region" description="Polar residues" evidence="1">
    <location>
        <begin position="572"/>
        <end position="581"/>
    </location>
</feature>